<dbReference type="STRING" id="1003195.SCATT_42640"/>
<dbReference type="SUPFAM" id="SSF53335">
    <property type="entry name" value="S-adenosyl-L-methionine-dependent methyltransferases"/>
    <property type="match status" value="1"/>
</dbReference>
<evidence type="ECO:0000256" key="7">
    <source>
        <dbReference type="SAM" id="MobiDB-lite"/>
    </source>
</evidence>
<dbReference type="PANTHER" id="PTHR43619:SF2">
    <property type="entry name" value="S-ADENOSYL-L-METHIONINE-DEPENDENT METHYLTRANSFERASES SUPERFAMILY PROTEIN"/>
    <property type="match status" value="1"/>
</dbReference>
<comment type="similarity">
    <text evidence="2 6">Belongs to the UPF0677 family.</text>
</comment>
<keyword evidence="5 6" id="KW-0949">S-adenosyl-L-methionine</keyword>
<dbReference type="Pfam" id="PF04072">
    <property type="entry name" value="LCM"/>
    <property type="match status" value="1"/>
</dbReference>
<dbReference type="PANTHER" id="PTHR43619">
    <property type="entry name" value="S-ADENOSYL-L-METHIONINE-DEPENDENT METHYLTRANSFERASE YKTD-RELATED"/>
    <property type="match status" value="1"/>
</dbReference>
<dbReference type="Proteomes" id="UP000007842">
    <property type="component" value="Chromosome"/>
</dbReference>
<dbReference type="GO" id="GO:0032259">
    <property type="term" value="P:methylation"/>
    <property type="evidence" value="ECO:0007669"/>
    <property type="project" value="UniProtKB-KW"/>
</dbReference>
<dbReference type="Gene3D" id="3.40.50.150">
    <property type="entry name" value="Vaccinia Virus protein VP39"/>
    <property type="match status" value="1"/>
</dbReference>
<dbReference type="eggNOG" id="COG3315">
    <property type="taxonomic scope" value="Bacteria"/>
</dbReference>
<sequence length="283" mass="30999">MEAVSYTAQWTAAARAVESERPGDAMFTDPFARELAAPRGFELLEKYGGGGLLPFIAIRTKYLDDGVESVLREADVRQVVLVAAGMDTRAFRLHWPAGTTVYEVDHAALIEEKRRRLAALGAEPVVERREVAADLAGTWLPALRRAGFDPRRPTLWVTEGLMLFLTEEQAAGLLATLGSVSAPGSRLAVDFVSEALLRSPFSRPFLKGLEEDGTPWRFGTDDPEGFCAAAGWKVRDLKEPGEPGAGAGRWPYEVQPRDRGGAPRSWLVLAEYAGRRPGHREGR</sequence>
<evidence type="ECO:0000256" key="1">
    <source>
        <dbReference type="ARBA" id="ARBA00003907"/>
    </source>
</evidence>
<feature type="region of interest" description="Disordered" evidence="7">
    <location>
        <begin position="238"/>
        <end position="261"/>
    </location>
</feature>
<dbReference type="EC" id="2.1.1.-" evidence="6"/>
<dbReference type="HOGENOM" id="CLU_056160_2_0_11"/>
<dbReference type="GO" id="GO:0008168">
    <property type="term" value="F:methyltransferase activity"/>
    <property type="evidence" value="ECO:0007669"/>
    <property type="project" value="UniProtKB-UniRule"/>
</dbReference>
<keyword evidence="4 8" id="KW-0808">Transferase</keyword>
<dbReference type="AlphaFoldDB" id="F8JRD5"/>
<dbReference type="OrthoDB" id="9806164at2"/>
<proteinExistence type="inferred from homology"/>
<evidence type="ECO:0000256" key="4">
    <source>
        <dbReference type="ARBA" id="ARBA00022679"/>
    </source>
</evidence>
<dbReference type="EMBL" id="CP003219">
    <property type="protein sequence ID" value="AEW96635.1"/>
    <property type="molecule type" value="Genomic_DNA"/>
</dbReference>
<dbReference type="RefSeq" id="WP_014144990.1">
    <property type="nucleotide sequence ID" value="NC_016111.1"/>
</dbReference>
<gene>
    <name evidence="8" type="ordered locus">SCATT_42640</name>
</gene>
<dbReference type="InterPro" id="IPR007213">
    <property type="entry name" value="Ppm1/Ppm2/Tcmp"/>
</dbReference>
<dbReference type="NCBIfam" id="TIGR00027">
    <property type="entry name" value="mthyl_TIGR00027"/>
    <property type="match status" value="1"/>
</dbReference>
<accession>G8X3A1</accession>
<keyword evidence="9" id="KW-1185">Reference proteome</keyword>
<comment type="function">
    <text evidence="1 6">Exhibits S-adenosyl-L-methionine-dependent methyltransferase activity.</text>
</comment>
<dbReference type="KEGG" id="sct:SCAT_4277"/>
<evidence type="ECO:0000256" key="2">
    <source>
        <dbReference type="ARBA" id="ARBA00008138"/>
    </source>
</evidence>
<accession>F8JRD5</accession>
<evidence type="ECO:0000313" key="9">
    <source>
        <dbReference type="Proteomes" id="UP000007842"/>
    </source>
</evidence>
<keyword evidence="3 6" id="KW-0489">Methyltransferase</keyword>
<dbReference type="PATRIC" id="fig|1003195.11.peg.5720"/>
<dbReference type="KEGG" id="scy:SCATT_42640"/>
<protein>
    <recommendedName>
        <fullName evidence="6">S-adenosyl-L-methionine-dependent methyltransferase</fullName>
        <ecNumber evidence="6">2.1.1.-</ecNumber>
    </recommendedName>
</protein>
<evidence type="ECO:0000313" key="8">
    <source>
        <dbReference type="EMBL" id="AEW96635.1"/>
    </source>
</evidence>
<dbReference type="InterPro" id="IPR029063">
    <property type="entry name" value="SAM-dependent_MTases_sf"/>
</dbReference>
<name>F8JRD5_STREN</name>
<evidence type="ECO:0000256" key="5">
    <source>
        <dbReference type="ARBA" id="ARBA00022691"/>
    </source>
</evidence>
<evidence type="ECO:0000256" key="3">
    <source>
        <dbReference type="ARBA" id="ARBA00022603"/>
    </source>
</evidence>
<organism evidence="8 9">
    <name type="scientific">Streptantibioticus cattleyicolor (strain ATCC 35852 / DSM 46488 / JCM 4925 / NBRC 14057 / NRRL 8057)</name>
    <name type="common">Streptomyces cattleya</name>
    <dbReference type="NCBI Taxonomy" id="1003195"/>
    <lineage>
        <taxon>Bacteria</taxon>
        <taxon>Bacillati</taxon>
        <taxon>Actinomycetota</taxon>
        <taxon>Actinomycetes</taxon>
        <taxon>Kitasatosporales</taxon>
        <taxon>Streptomycetaceae</taxon>
        <taxon>Streptantibioticus</taxon>
    </lineage>
</organism>
<dbReference type="InterPro" id="IPR011610">
    <property type="entry name" value="SAM_mthyl_Trfase_ML2640-like"/>
</dbReference>
<reference evidence="9" key="1">
    <citation type="submission" date="2011-12" db="EMBL/GenBank/DDBJ databases">
        <title>Complete genome sequence of Streptomyces cattleya strain DSM 46488.</title>
        <authorList>
            <person name="Ou H.-Y."/>
            <person name="Li P."/>
            <person name="Zhao C."/>
            <person name="O'Hagan D."/>
            <person name="Deng Z."/>
        </authorList>
    </citation>
    <scope>NUCLEOTIDE SEQUENCE [LARGE SCALE GENOMIC DNA]</scope>
    <source>
        <strain evidence="9">ATCC 35852 / DSM 46488 / JCM 4925 / NBRC 14057 / NRRL 8057</strain>
    </source>
</reference>
<evidence type="ECO:0000256" key="6">
    <source>
        <dbReference type="RuleBase" id="RU362030"/>
    </source>
</evidence>